<dbReference type="InterPro" id="IPR015424">
    <property type="entry name" value="PyrdxlP-dep_Trfase"/>
</dbReference>
<dbReference type="Pfam" id="PF00392">
    <property type="entry name" value="GntR"/>
    <property type="match status" value="1"/>
</dbReference>
<dbReference type="Pfam" id="PF00155">
    <property type="entry name" value="Aminotran_1_2"/>
    <property type="match status" value="1"/>
</dbReference>
<dbReference type="SMART" id="SM00345">
    <property type="entry name" value="HTH_GNTR"/>
    <property type="match status" value="1"/>
</dbReference>
<evidence type="ECO:0000256" key="1">
    <source>
        <dbReference type="ARBA" id="ARBA00001933"/>
    </source>
</evidence>
<evidence type="ECO:0000256" key="3">
    <source>
        <dbReference type="ARBA" id="ARBA00022576"/>
    </source>
</evidence>
<dbReference type="GO" id="GO:0003677">
    <property type="term" value="F:DNA binding"/>
    <property type="evidence" value="ECO:0007669"/>
    <property type="project" value="UniProtKB-KW"/>
</dbReference>
<dbReference type="Proteomes" id="UP000520011">
    <property type="component" value="Unassembled WGS sequence"/>
</dbReference>
<dbReference type="CDD" id="cd07377">
    <property type="entry name" value="WHTH_GntR"/>
    <property type="match status" value="1"/>
</dbReference>
<keyword evidence="5" id="KW-0805">Transcription regulation</keyword>
<keyword evidence="7" id="KW-0804">Transcription</keyword>
<dbReference type="EMBL" id="JACHEP010000001">
    <property type="protein sequence ID" value="MBB5323122.1"/>
    <property type="molecule type" value="Genomic_DNA"/>
</dbReference>
<dbReference type="InterPro" id="IPR036390">
    <property type="entry name" value="WH_DNA-bd_sf"/>
</dbReference>
<comment type="caution">
    <text evidence="9">The sequence shown here is derived from an EMBL/GenBank/DDBJ whole genome shotgun (WGS) entry which is preliminary data.</text>
</comment>
<comment type="similarity">
    <text evidence="2">In the C-terminal section; belongs to the class-I pyridoxal-phosphate-dependent aminotransferase family.</text>
</comment>
<dbReference type="GO" id="GO:0008483">
    <property type="term" value="F:transaminase activity"/>
    <property type="evidence" value="ECO:0007669"/>
    <property type="project" value="UniProtKB-KW"/>
</dbReference>
<keyword evidence="9" id="KW-0808">Transferase</keyword>
<dbReference type="InterPro" id="IPR004839">
    <property type="entry name" value="Aminotransferase_I/II_large"/>
</dbReference>
<dbReference type="InterPro" id="IPR051446">
    <property type="entry name" value="HTH_trans_reg/aminotransferase"/>
</dbReference>
<keyword evidence="6" id="KW-0238">DNA-binding</keyword>
<evidence type="ECO:0000256" key="7">
    <source>
        <dbReference type="ARBA" id="ARBA00023163"/>
    </source>
</evidence>
<organism evidence="9 10">
    <name type="scientific">Anoxybacteroides tepidamans</name>
    <dbReference type="NCBI Taxonomy" id="265948"/>
    <lineage>
        <taxon>Bacteria</taxon>
        <taxon>Bacillati</taxon>
        <taxon>Bacillota</taxon>
        <taxon>Bacilli</taxon>
        <taxon>Bacillales</taxon>
        <taxon>Anoxybacillaceae</taxon>
        <taxon>Anoxybacteroides</taxon>
    </lineage>
</organism>
<evidence type="ECO:0000313" key="9">
    <source>
        <dbReference type="EMBL" id="MBB5323122.1"/>
    </source>
</evidence>
<dbReference type="InterPro" id="IPR036388">
    <property type="entry name" value="WH-like_DNA-bd_sf"/>
</dbReference>
<dbReference type="PANTHER" id="PTHR46577">
    <property type="entry name" value="HTH-TYPE TRANSCRIPTIONAL REGULATORY PROTEIN GABR"/>
    <property type="match status" value="1"/>
</dbReference>
<evidence type="ECO:0000256" key="6">
    <source>
        <dbReference type="ARBA" id="ARBA00023125"/>
    </source>
</evidence>
<gene>
    <name evidence="9" type="ORF">HNQ34_000199</name>
</gene>
<keyword evidence="3 9" id="KW-0032">Aminotransferase</keyword>
<dbReference type="GO" id="GO:0030170">
    <property type="term" value="F:pyridoxal phosphate binding"/>
    <property type="evidence" value="ECO:0007669"/>
    <property type="project" value="InterPro"/>
</dbReference>
<accession>A0A7W8INW0</accession>
<dbReference type="AlphaFoldDB" id="A0A7W8INW0"/>
<dbReference type="GO" id="GO:0003700">
    <property type="term" value="F:DNA-binding transcription factor activity"/>
    <property type="evidence" value="ECO:0007669"/>
    <property type="project" value="InterPro"/>
</dbReference>
<dbReference type="InterPro" id="IPR015421">
    <property type="entry name" value="PyrdxlP-dep_Trfase_major"/>
</dbReference>
<protein>
    <submittedName>
        <fullName evidence="9">GntR family transcriptional regulator/MocR family aminotransferase</fullName>
    </submittedName>
</protein>
<evidence type="ECO:0000256" key="5">
    <source>
        <dbReference type="ARBA" id="ARBA00023015"/>
    </source>
</evidence>
<dbReference type="InterPro" id="IPR000524">
    <property type="entry name" value="Tscrpt_reg_HTH_GntR"/>
</dbReference>
<sequence length="472" mass="54145">MIELTPNLDITKRTPLYEQLYEYMKNEMLQGHIQKGVRLPSVRALSKYLGISRNTVEAAYAQLVAEGYVESKPRQGFIVKEFDKECLPKPLFQKTYETPKPAETVKQAYDFRYGNIDIAHFPMKAWRACMNEAMDTPPEQLLWYGERQGDIELREQIAHYLFQARGIHCSYEQIVIGAGIHQMTGLLCQLFSQETDTIAMENPSYDGIRTVFANHRYRVVPISLEKDGLNITELEKSEATVIYVTPSHQLPLGMVLPIGKRQKLLKWAEKTDGFIIEDDYDSEFRYEGKSIPSLKALDTQDRVIYVGTFSKVLTPAIRVCYMVLPVRLLEVFQNTFYNYNQPVATIVQKALALFMKKGYLERHIRKMRNVYAKKRQALIAAIDENFGTDATIIGEKAGLHLLVRFRHVTDVSGLVERAKNEGINIYSAAKYWFDPTTSPPPYILLGFGGMSEHEIKEGVRQLREIVRSDFVS</sequence>
<comment type="cofactor">
    <cofactor evidence="1">
        <name>pyridoxal 5'-phosphate</name>
        <dbReference type="ChEBI" id="CHEBI:597326"/>
    </cofactor>
</comment>
<proteinExistence type="inferred from homology"/>
<evidence type="ECO:0000313" key="10">
    <source>
        <dbReference type="Proteomes" id="UP000520011"/>
    </source>
</evidence>
<dbReference type="Gene3D" id="3.40.640.10">
    <property type="entry name" value="Type I PLP-dependent aspartate aminotransferase-like (Major domain)"/>
    <property type="match status" value="1"/>
</dbReference>
<feature type="domain" description="HTH gntR-type" evidence="8">
    <location>
        <begin position="14"/>
        <end position="82"/>
    </location>
</feature>
<dbReference type="RefSeq" id="WP_221277223.1">
    <property type="nucleotide sequence ID" value="NZ_JACHEP010000001.1"/>
</dbReference>
<keyword evidence="4" id="KW-0663">Pyridoxal phosphate</keyword>
<keyword evidence="10" id="KW-1185">Reference proteome</keyword>
<dbReference type="PROSITE" id="PS50949">
    <property type="entry name" value="HTH_GNTR"/>
    <property type="match status" value="1"/>
</dbReference>
<dbReference type="Gene3D" id="1.10.10.10">
    <property type="entry name" value="Winged helix-like DNA-binding domain superfamily/Winged helix DNA-binding domain"/>
    <property type="match status" value="1"/>
</dbReference>
<dbReference type="PANTHER" id="PTHR46577:SF1">
    <property type="entry name" value="HTH-TYPE TRANSCRIPTIONAL REGULATORY PROTEIN GABR"/>
    <property type="match status" value="1"/>
</dbReference>
<evidence type="ECO:0000259" key="8">
    <source>
        <dbReference type="PROSITE" id="PS50949"/>
    </source>
</evidence>
<dbReference type="SUPFAM" id="SSF46785">
    <property type="entry name" value="Winged helix' DNA-binding domain"/>
    <property type="match status" value="1"/>
</dbReference>
<reference evidence="9 10" key="1">
    <citation type="submission" date="2020-08" db="EMBL/GenBank/DDBJ databases">
        <title>Genomic Encyclopedia of Type Strains, Phase IV (KMG-IV): sequencing the most valuable type-strain genomes for metagenomic binning, comparative biology and taxonomic classification.</title>
        <authorList>
            <person name="Goeker M."/>
        </authorList>
    </citation>
    <scope>NUCLEOTIDE SEQUENCE [LARGE SCALE GENOMIC DNA]</scope>
    <source>
        <strain evidence="9 10">DSM 16325</strain>
    </source>
</reference>
<dbReference type="PRINTS" id="PR00035">
    <property type="entry name" value="HTHGNTR"/>
</dbReference>
<dbReference type="SUPFAM" id="SSF53383">
    <property type="entry name" value="PLP-dependent transferases"/>
    <property type="match status" value="1"/>
</dbReference>
<dbReference type="CDD" id="cd00609">
    <property type="entry name" value="AAT_like"/>
    <property type="match status" value="1"/>
</dbReference>
<evidence type="ECO:0000256" key="4">
    <source>
        <dbReference type="ARBA" id="ARBA00022898"/>
    </source>
</evidence>
<name>A0A7W8INW0_9BACL</name>
<evidence type="ECO:0000256" key="2">
    <source>
        <dbReference type="ARBA" id="ARBA00005384"/>
    </source>
</evidence>